<proteinExistence type="inferred from homology"/>
<accession>A0A5R8ZIG2</accession>
<evidence type="ECO:0000256" key="1">
    <source>
        <dbReference type="ARBA" id="ARBA00007162"/>
    </source>
</evidence>
<evidence type="ECO:0000313" key="5">
    <source>
        <dbReference type="Proteomes" id="UP000309819"/>
    </source>
</evidence>
<dbReference type="CDD" id="cd01071">
    <property type="entry name" value="PBP2_PhnD_like"/>
    <property type="match status" value="1"/>
</dbReference>
<sequence length="295" mass="31715">MRVLKTFASVALTQLLAMAAQANCTPHSLRLAVIPIKDVQAMTDEHQPLLKRLSEAAGVPVELVISASYESVVDAIVSGGADLARLGPASYIIAHQRDRRIEPFATFTLSAGTYTPAGNHYQALLLTRADGPSDLDSLRGARVALNDPASTSGSLVPSVEFASKVGTPLQGYFNSLVYAGNHDKALDALLEGRVDAAFVASERADAYLKAHTLDPRRLQVLWRSAPIYYDPYVFSAGLCPALKHKLRKAMLADPEALTEFIASQDATGLVPVAHKEYAGLEKMMETSLRPGQPHP</sequence>
<reference evidence="4 5" key="1">
    <citation type="submission" date="2019-05" db="EMBL/GenBank/DDBJ databases">
        <title>Pseudomonas sp. SC006 isolated from lettuce that can produce HBGAs.</title>
        <authorList>
            <person name="Wang D."/>
            <person name="Liao N."/>
            <person name="Liu D."/>
            <person name="Zhang Z."/>
            <person name="Zou S."/>
        </authorList>
    </citation>
    <scope>NUCLEOTIDE SEQUENCE [LARGE SCALE GENOMIC DNA]</scope>
    <source>
        <strain evidence="4 5">SC006</strain>
    </source>
</reference>
<dbReference type="GO" id="GO:0055085">
    <property type="term" value="P:transmembrane transport"/>
    <property type="evidence" value="ECO:0007669"/>
    <property type="project" value="InterPro"/>
</dbReference>
<dbReference type="AlphaFoldDB" id="A0A5R8ZIG2"/>
<organism evidence="4 5">
    <name type="scientific">Pseudomonas mosselii</name>
    <dbReference type="NCBI Taxonomy" id="78327"/>
    <lineage>
        <taxon>Bacteria</taxon>
        <taxon>Pseudomonadati</taxon>
        <taxon>Pseudomonadota</taxon>
        <taxon>Gammaproteobacteria</taxon>
        <taxon>Pseudomonadales</taxon>
        <taxon>Pseudomonadaceae</taxon>
        <taxon>Pseudomonas</taxon>
    </lineage>
</organism>
<protein>
    <submittedName>
        <fullName evidence="4">Phosphate/phosphite/phosphonate ABC transporter substrate-binding protein</fullName>
    </submittedName>
</protein>
<keyword evidence="2 3" id="KW-0732">Signal</keyword>
<dbReference type="Pfam" id="PF12974">
    <property type="entry name" value="Phosphonate-bd"/>
    <property type="match status" value="1"/>
</dbReference>
<dbReference type="InterPro" id="IPR005770">
    <property type="entry name" value="PhnD"/>
</dbReference>
<evidence type="ECO:0000313" key="4">
    <source>
        <dbReference type="EMBL" id="TLP65214.1"/>
    </source>
</evidence>
<evidence type="ECO:0000256" key="2">
    <source>
        <dbReference type="ARBA" id="ARBA00022729"/>
    </source>
</evidence>
<feature type="chain" id="PRO_5024334654" evidence="3">
    <location>
        <begin position="23"/>
        <end position="295"/>
    </location>
</feature>
<dbReference type="SUPFAM" id="SSF53850">
    <property type="entry name" value="Periplasmic binding protein-like II"/>
    <property type="match status" value="1"/>
</dbReference>
<dbReference type="OrthoDB" id="5318791at2"/>
<dbReference type="PANTHER" id="PTHR35841">
    <property type="entry name" value="PHOSPHONATES-BINDING PERIPLASMIC PROTEIN"/>
    <property type="match status" value="1"/>
</dbReference>
<dbReference type="EMBL" id="VAUO01000001">
    <property type="protein sequence ID" value="TLP65214.1"/>
    <property type="molecule type" value="Genomic_DNA"/>
</dbReference>
<comment type="similarity">
    <text evidence="1">Belongs to the phosphate/phosphite/phosphonate binding protein family.</text>
</comment>
<evidence type="ECO:0000256" key="3">
    <source>
        <dbReference type="SAM" id="SignalP"/>
    </source>
</evidence>
<dbReference type="PANTHER" id="PTHR35841:SF1">
    <property type="entry name" value="PHOSPHONATES-BINDING PERIPLASMIC PROTEIN"/>
    <property type="match status" value="1"/>
</dbReference>
<feature type="signal peptide" evidence="3">
    <location>
        <begin position="1"/>
        <end position="22"/>
    </location>
</feature>
<dbReference type="Gene3D" id="3.40.190.10">
    <property type="entry name" value="Periplasmic binding protein-like II"/>
    <property type="match status" value="2"/>
</dbReference>
<comment type="caution">
    <text evidence="4">The sequence shown here is derived from an EMBL/GenBank/DDBJ whole genome shotgun (WGS) entry which is preliminary data.</text>
</comment>
<dbReference type="GO" id="GO:0043190">
    <property type="term" value="C:ATP-binding cassette (ABC) transporter complex"/>
    <property type="evidence" value="ECO:0007669"/>
    <property type="project" value="InterPro"/>
</dbReference>
<gene>
    <name evidence="4" type="ORF">FEM01_03305</name>
</gene>
<name>A0A5R8ZIG2_9PSED</name>
<keyword evidence="5" id="KW-1185">Reference proteome</keyword>
<dbReference type="NCBIfam" id="TIGR01098">
    <property type="entry name" value="3A0109s03R"/>
    <property type="match status" value="1"/>
</dbReference>
<dbReference type="RefSeq" id="WP_138217837.1">
    <property type="nucleotide sequence ID" value="NZ_VAUO01000001.1"/>
</dbReference>
<dbReference type="Proteomes" id="UP000309819">
    <property type="component" value="Unassembled WGS sequence"/>
</dbReference>